<evidence type="ECO:0000313" key="1">
    <source>
        <dbReference type="EMBL" id="QDV22847.1"/>
    </source>
</evidence>
<name>A0A518G2L0_9BACT</name>
<dbReference type="AlphaFoldDB" id="A0A518G2L0"/>
<dbReference type="InterPro" id="IPR027417">
    <property type="entry name" value="P-loop_NTPase"/>
</dbReference>
<accession>A0A518G2L0</accession>
<keyword evidence="2" id="KW-1185">Reference proteome</keyword>
<dbReference type="Proteomes" id="UP000318017">
    <property type="component" value="Chromosome"/>
</dbReference>
<dbReference type="SUPFAM" id="SSF52540">
    <property type="entry name" value="P-loop containing nucleoside triphosphate hydrolases"/>
    <property type="match status" value="1"/>
</dbReference>
<evidence type="ECO:0000313" key="2">
    <source>
        <dbReference type="Proteomes" id="UP000318017"/>
    </source>
</evidence>
<dbReference type="OrthoDB" id="285690at2"/>
<dbReference type="InterPro" id="IPR040632">
    <property type="entry name" value="Sulfotransfer_4"/>
</dbReference>
<evidence type="ECO:0008006" key="3">
    <source>
        <dbReference type="Google" id="ProtNLM"/>
    </source>
</evidence>
<reference evidence="1 2" key="1">
    <citation type="submission" date="2019-02" db="EMBL/GenBank/DDBJ databases">
        <title>Deep-cultivation of Planctomycetes and their phenomic and genomic characterization uncovers novel biology.</title>
        <authorList>
            <person name="Wiegand S."/>
            <person name="Jogler M."/>
            <person name="Boedeker C."/>
            <person name="Pinto D."/>
            <person name="Vollmers J."/>
            <person name="Rivas-Marin E."/>
            <person name="Kohn T."/>
            <person name="Peeters S.H."/>
            <person name="Heuer A."/>
            <person name="Rast P."/>
            <person name="Oberbeckmann S."/>
            <person name="Bunk B."/>
            <person name="Jeske O."/>
            <person name="Meyerdierks A."/>
            <person name="Storesund J.E."/>
            <person name="Kallscheuer N."/>
            <person name="Luecker S."/>
            <person name="Lage O.M."/>
            <person name="Pohl T."/>
            <person name="Merkel B.J."/>
            <person name="Hornburger P."/>
            <person name="Mueller R.-W."/>
            <person name="Bruemmer F."/>
            <person name="Labrenz M."/>
            <person name="Spormann A.M."/>
            <person name="Op den Camp H."/>
            <person name="Overmann J."/>
            <person name="Amann R."/>
            <person name="Jetten M.S.M."/>
            <person name="Mascher T."/>
            <person name="Medema M.H."/>
            <person name="Devos D.P."/>
            <person name="Kaster A.-K."/>
            <person name="Ovreas L."/>
            <person name="Rohde M."/>
            <person name="Galperin M.Y."/>
            <person name="Jogler C."/>
        </authorList>
    </citation>
    <scope>NUCLEOTIDE SEQUENCE [LARGE SCALE GENOMIC DNA]</scope>
    <source>
        <strain evidence="1 2">Q31a</strain>
    </source>
</reference>
<dbReference type="Pfam" id="PF17784">
    <property type="entry name" value="Sulfotransfer_4"/>
    <property type="match status" value="1"/>
</dbReference>
<proteinExistence type="predicted"/>
<protein>
    <recommendedName>
        <fullName evidence="3">Stf0 sulfotransferase</fullName>
    </recommendedName>
</protein>
<dbReference type="KEGG" id="ahel:Q31a_11390"/>
<sequence length="251" mass="29001">MRTYNKIFVIALPRCATVSMSDALGVLGIKTAHLGRIYGESSLEHNNPRRLRRMHEQLSAGDDRLDILDECDGLVDYPICCMDVLQRLDHEYPGSLFINVRRDQEIQRWLQSVERQFIGLQLLKQAHTASREERQFIQDMLSFRGWTFGQRDFAAGAYQAAYWRYQENVANYFSGRPNCLLNIENLDQLETRGFEQLADFLQCTDRIEPHLCFPNCNAHSRRPRAAFMEALERGEVISQTGILPRNHSGSC</sequence>
<dbReference type="EMBL" id="CP036298">
    <property type="protein sequence ID" value="QDV22847.1"/>
    <property type="molecule type" value="Genomic_DNA"/>
</dbReference>
<dbReference type="Gene3D" id="3.40.50.300">
    <property type="entry name" value="P-loop containing nucleotide triphosphate hydrolases"/>
    <property type="match status" value="1"/>
</dbReference>
<organism evidence="1 2">
    <name type="scientific">Aureliella helgolandensis</name>
    <dbReference type="NCBI Taxonomy" id="2527968"/>
    <lineage>
        <taxon>Bacteria</taxon>
        <taxon>Pseudomonadati</taxon>
        <taxon>Planctomycetota</taxon>
        <taxon>Planctomycetia</taxon>
        <taxon>Pirellulales</taxon>
        <taxon>Pirellulaceae</taxon>
        <taxon>Aureliella</taxon>
    </lineage>
</organism>
<dbReference type="RefSeq" id="WP_145075024.1">
    <property type="nucleotide sequence ID" value="NZ_CP036298.1"/>
</dbReference>
<gene>
    <name evidence="1" type="ORF">Q31a_11390</name>
</gene>